<dbReference type="AlphaFoldDB" id="A0AAN7TDF2"/>
<feature type="region of interest" description="Disordered" evidence="1">
    <location>
        <begin position="170"/>
        <end position="194"/>
    </location>
</feature>
<protein>
    <submittedName>
        <fullName evidence="3">Uncharacterized protein</fullName>
    </submittedName>
</protein>
<feature type="signal peptide" evidence="2">
    <location>
        <begin position="1"/>
        <end position="22"/>
    </location>
</feature>
<accession>A0AAN7TDF2</accession>
<comment type="caution">
    <text evidence="3">The sequence shown here is derived from an EMBL/GenBank/DDBJ whole genome shotgun (WGS) entry which is preliminary data.</text>
</comment>
<dbReference type="EMBL" id="JAVRRL010000045">
    <property type="protein sequence ID" value="KAK5110827.1"/>
    <property type="molecule type" value="Genomic_DNA"/>
</dbReference>
<keyword evidence="2" id="KW-0732">Signal</keyword>
<organism evidence="3 4">
    <name type="scientific">Meristemomyces frigidus</name>
    <dbReference type="NCBI Taxonomy" id="1508187"/>
    <lineage>
        <taxon>Eukaryota</taxon>
        <taxon>Fungi</taxon>
        <taxon>Dikarya</taxon>
        <taxon>Ascomycota</taxon>
        <taxon>Pezizomycotina</taxon>
        <taxon>Dothideomycetes</taxon>
        <taxon>Dothideomycetidae</taxon>
        <taxon>Mycosphaerellales</taxon>
        <taxon>Teratosphaeriaceae</taxon>
        <taxon>Meristemomyces</taxon>
    </lineage>
</organism>
<reference evidence="3" key="1">
    <citation type="submission" date="2023-08" db="EMBL/GenBank/DDBJ databases">
        <title>Black Yeasts Isolated from many extreme environments.</title>
        <authorList>
            <person name="Coleine C."/>
            <person name="Stajich J.E."/>
            <person name="Selbmann L."/>
        </authorList>
    </citation>
    <scope>NUCLEOTIDE SEQUENCE</scope>
    <source>
        <strain evidence="3">CCFEE 5401</strain>
    </source>
</reference>
<feature type="chain" id="PRO_5042944085" evidence="2">
    <location>
        <begin position="23"/>
        <end position="239"/>
    </location>
</feature>
<proteinExistence type="predicted"/>
<dbReference type="Proteomes" id="UP001310890">
    <property type="component" value="Unassembled WGS sequence"/>
</dbReference>
<sequence length="239" mass="23403">MAKLQFRIVAILVGVLAATVNGSPAKLDVARRIAATPSFATATTAPVTTPYAQLGFEADLKRRADSTTSVKVANSFTMASLSLSLPGPEQNASMQATSVQATAGGMAIGQFTAADGGLYEITSQSGYVVIDYKTLHPGDGALIGNEQVSDVAAGVVANGQTIPLTPVTTSATVATSSSPSASASTTGGSSAMASSGSMSAASSASAAASASSSAGAMAPRQTMGSMMAAAGGLLGLMIL</sequence>
<evidence type="ECO:0000313" key="4">
    <source>
        <dbReference type="Proteomes" id="UP001310890"/>
    </source>
</evidence>
<gene>
    <name evidence="3" type="ORF">LTR62_005538</name>
</gene>
<evidence type="ECO:0000256" key="1">
    <source>
        <dbReference type="SAM" id="MobiDB-lite"/>
    </source>
</evidence>
<evidence type="ECO:0000313" key="3">
    <source>
        <dbReference type="EMBL" id="KAK5110827.1"/>
    </source>
</evidence>
<name>A0AAN7TDF2_9PEZI</name>
<evidence type="ECO:0000256" key="2">
    <source>
        <dbReference type="SAM" id="SignalP"/>
    </source>
</evidence>